<dbReference type="RefSeq" id="WP_344941217.1">
    <property type="nucleotide sequence ID" value="NZ_BAAAZR010000008.1"/>
</dbReference>
<comment type="caution">
    <text evidence="1">The sequence shown here is derived from an EMBL/GenBank/DDBJ whole genome shotgun (WGS) entry which is preliminary data.</text>
</comment>
<evidence type="ECO:0000313" key="1">
    <source>
        <dbReference type="EMBL" id="GAA3813263.1"/>
    </source>
</evidence>
<sequence length="306" mass="34869">MAIPDPTVERVKLARAGREWFSDVMLTSLLLGHRPRRFNTPYQLCSQGRQLLSLIDAPAGNSGGDPAVYWEFKLNALQPGHENRWSDLAFHWPDRLLIVELKTEAGSVRERQVDEYIQLGLHHYPDIRVDFLYITRDRVPQAPTGLPERTHYRTTTWEHVAQAIDAAWNGVYGEDGLHAARFVNWIRTDLMTGKPWKRDEMMTTPPAVDTRSQADEIADALRIAELVQEDHKQRALPYNFATRSDAEDFRSALREELVRMATTGDERINHVRPWVWTVSSTGNPLTPAGLASGVEVRLSYYKASIA</sequence>
<protein>
    <submittedName>
        <fullName evidence="1">Uncharacterized protein</fullName>
    </submittedName>
</protein>
<proteinExistence type="predicted"/>
<dbReference type="Proteomes" id="UP001500888">
    <property type="component" value="Unassembled WGS sequence"/>
</dbReference>
<gene>
    <name evidence="1" type="ORF">GCM10022226_37480</name>
</gene>
<reference evidence="2" key="1">
    <citation type="journal article" date="2019" name="Int. J. Syst. Evol. Microbiol.">
        <title>The Global Catalogue of Microorganisms (GCM) 10K type strain sequencing project: providing services to taxonomists for standard genome sequencing and annotation.</title>
        <authorList>
            <consortium name="The Broad Institute Genomics Platform"/>
            <consortium name="The Broad Institute Genome Sequencing Center for Infectious Disease"/>
            <person name="Wu L."/>
            <person name="Ma J."/>
        </authorList>
    </citation>
    <scope>NUCLEOTIDE SEQUENCE [LARGE SCALE GENOMIC DNA]</scope>
    <source>
        <strain evidence="2">JCM 16908</strain>
    </source>
</reference>
<organism evidence="1 2">
    <name type="scientific">Sphaerisporangium flaviroseum</name>
    <dbReference type="NCBI Taxonomy" id="509199"/>
    <lineage>
        <taxon>Bacteria</taxon>
        <taxon>Bacillati</taxon>
        <taxon>Actinomycetota</taxon>
        <taxon>Actinomycetes</taxon>
        <taxon>Streptosporangiales</taxon>
        <taxon>Streptosporangiaceae</taxon>
        <taxon>Sphaerisporangium</taxon>
    </lineage>
</organism>
<accession>A0ABP7I9Z4</accession>
<dbReference type="EMBL" id="BAAAZR010000008">
    <property type="protein sequence ID" value="GAA3813263.1"/>
    <property type="molecule type" value="Genomic_DNA"/>
</dbReference>
<keyword evidence="2" id="KW-1185">Reference proteome</keyword>
<name>A0ABP7I9Z4_9ACTN</name>
<evidence type="ECO:0000313" key="2">
    <source>
        <dbReference type="Proteomes" id="UP001500888"/>
    </source>
</evidence>